<dbReference type="InterPro" id="IPR052354">
    <property type="entry name" value="Cell_Wall_Dynamics_Protein"/>
</dbReference>
<accession>A0ABD4T293</accession>
<keyword evidence="2" id="KW-1185">Reference proteome</keyword>
<dbReference type="Proteomes" id="UP000031561">
    <property type="component" value="Unassembled WGS sequence"/>
</dbReference>
<dbReference type="PANTHER" id="PTHR34408">
    <property type="entry name" value="FAMILY PROTEIN, PUTATIVE-RELATED"/>
    <property type="match status" value="1"/>
</dbReference>
<protein>
    <recommendedName>
        <fullName evidence="3">Glycoside hydrolase family 19 catalytic domain-containing protein</fullName>
    </recommendedName>
</protein>
<dbReference type="InterPro" id="IPR023346">
    <property type="entry name" value="Lysozyme-like_dom_sf"/>
</dbReference>
<dbReference type="EMBL" id="JTHE03000043">
    <property type="protein sequence ID" value="MCM1982560.1"/>
    <property type="molecule type" value="Genomic_DNA"/>
</dbReference>
<evidence type="ECO:0008006" key="3">
    <source>
        <dbReference type="Google" id="ProtNLM"/>
    </source>
</evidence>
<dbReference type="Gene3D" id="1.10.530.10">
    <property type="match status" value="1"/>
</dbReference>
<gene>
    <name evidence="1" type="ORF">QQ91_0006940</name>
</gene>
<dbReference type="AlphaFoldDB" id="A0ABD4T293"/>
<evidence type="ECO:0000313" key="1">
    <source>
        <dbReference type="EMBL" id="MCM1982560.1"/>
    </source>
</evidence>
<proteinExistence type="predicted"/>
<name>A0ABD4T293_9CYAN</name>
<reference evidence="1 2" key="1">
    <citation type="journal article" date="2015" name="Genome Announc.">
        <title>Draft Genome Sequence of Filamentous Marine Cyanobacterium Lyngbya confervoides Strain BDU141951.</title>
        <authorList>
            <person name="Chandrababunaidu M.M."/>
            <person name="Sen D."/>
            <person name="Tripathy S."/>
        </authorList>
    </citation>
    <scope>NUCLEOTIDE SEQUENCE [LARGE SCALE GENOMIC DNA]</scope>
    <source>
        <strain evidence="1 2">BDU141951</strain>
    </source>
</reference>
<sequence>MAITQANFITYGDLGLPEPAHPTPDQSPVKQHITAAQAMHVYGSKLTEAELLDLNRCCDTYDITTPQRIRHFLAQTAHESGGLRWLEEIASGEAYEGRTDLGNTQPGDGPKFKGAGVIQLTGRANYQRLAQAVKDPEVMEQGCPYVAKTYPFTSAGVWWSANQMNALCDRPEVSVKEVTKRVNGGYNGLEDRIHYYEKAREVIR</sequence>
<dbReference type="RefSeq" id="WP_166281416.1">
    <property type="nucleotide sequence ID" value="NZ_JTHE03000043.1"/>
</dbReference>
<dbReference type="SUPFAM" id="SSF53955">
    <property type="entry name" value="Lysozyme-like"/>
    <property type="match status" value="1"/>
</dbReference>
<comment type="caution">
    <text evidence="1">The sequence shown here is derived from an EMBL/GenBank/DDBJ whole genome shotgun (WGS) entry which is preliminary data.</text>
</comment>
<organism evidence="1 2">
    <name type="scientific">Lyngbya confervoides BDU141951</name>
    <dbReference type="NCBI Taxonomy" id="1574623"/>
    <lineage>
        <taxon>Bacteria</taxon>
        <taxon>Bacillati</taxon>
        <taxon>Cyanobacteriota</taxon>
        <taxon>Cyanophyceae</taxon>
        <taxon>Oscillatoriophycideae</taxon>
        <taxon>Oscillatoriales</taxon>
        <taxon>Microcoleaceae</taxon>
        <taxon>Lyngbya</taxon>
    </lineage>
</organism>
<evidence type="ECO:0000313" key="2">
    <source>
        <dbReference type="Proteomes" id="UP000031561"/>
    </source>
</evidence>